<name>A0A9J5ZNZ4_SOLCO</name>
<protein>
    <submittedName>
        <fullName evidence="2">Uncharacterized protein</fullName>
    </submittedName>
</protein>
<dbReference type="EMBL" id="JACXVP010000003">
    <property type="protein sequence ID" value="KAG5613909.1"/>
    <property type="molecule type" value="Genomic_DNA"/>
</dbReference>
<accession>A0A9J5ZNZ4</accession>
<sequence length="122" mass="13625">MEKALRSFLSTILLVLLHYVMPSSAMIIRTNVSTDQLTLLSLKSLISSDPFHYLDERIIPQEIGNLVNLVTLAVERNQITGSIPINIFNISSLQVASLGSKKILTTGDWQLNQDAIFISKRK</sequence>
<keyword evidence="1" id="KW-0732">Signal</keyword>
<comment type="caution">
    <text evidence="2">The sequence shown here is derived from an EMBL/GenBank/DDBJ whole genome shotgun (WGS) entry which is preliminary data.</text>
</comment>
<organism evidence="2 3">
    <name type="scientific">Solanum commersonii</name>
    <name type="common">Commerson's wild potato</name>
    <name type="synonym">Commerson's nightshade</name>
    <dbReference type="NCBI Taxonomy" id="4109"/>
    <lineage>
        <taxon>Eukaryota</taxon>
        <taxon>Viridiplantae</taxon>
        <taxon>Streptophyta</taxon>
        <taxon>Embryophyta</taxon>
        <taxon>Tracheophyta</taxon>
        <taxon>Spermatophyta</taxon>
        <taxon>Magnoliopsida</taxon>
        <taxon>eudicotyledons</taxon>
        <taxon>Gunneridae</taxon>
        <taxon>Pentapetalae</taxon>
        <taxon>asterids</taxon>
        <taxon>lamiids</taxon>
        <taxon>Solanales</taxon>
        <taxon>Solanaceae</taxon>
        <taxon>Solanoideae</taxon>
        <taxon>Solaneae</taxon>
        <taxon>Solanum</taxon>
    </lineage>
</organism>
<evidence type="ECO:0000313" key="3">
    <source>
        <dbReference type="Proteomes" id="UP000824120"/>
    </source>
</evidence>
<evidence type="ECO:0000313" key="2">
    <source>
        <dbReference type="EMBL" id="KAG5613909.1"/>
    </source>
</evidence>
<proteinExistence type="predicted"/>
<gene>
    <name evidence="2" type="ORF">H5410_013733</name>
</gene>
<dbReference type="Gene3D" id="3.80.10.10">
    <property type="entry name" value="Ribonuclease Inhibitor"/>
    <property type="match status" value="1"/>
</dbReference>
<keyword evidence="3" id="KW-1185">Reference proteome</keyword>
<feature type="signal peptide" evidence="1">
    <location>
        <begin position="1"/>
        <end position="25"/>
    </location>
</feature>
<feature type="chain" id="PRO_5039939479" evidence="1">
    <location>
        <begin position="26"/>
        <end position="122"/>
    </location>
</feature>
<dbReference type="SUPFAM" id="SSF52058">
    <property type="entry name" value="L domain-like"/>
    <property type="match status" value="1"/>
</dbReference>
<dbReference type="OrthoDB" id="1939111at2759"/>
<dbReference type="Proteomes" id="UP000824120">
    <property type="component" value="Chromosome 3"/>
</dbReference>
<reference evidence="2 3" key="1">
    <citation type="submission" date="2020-09" db="EMBL/GenBank/DDBJ databases">
        <title>De no assembly of potato wild relative species, Solanum commersonii.</title>
        <authorList>
            <person name="Cho K."/>
        </authorList>
    </citation>
    <scope>NUCLEOTIDE SEQUENCE [LARGE SCALE GENOMIC DNA]</scope>
    <source>
        <strain evidence="2">LZ3.2</strain>
        <tissue evidence="2">Leaf</tissue>
    </source>
</reference>
<dbReference type="InterPro" id="IPR032675">
    <property type="entry name" value="LRR_dom_sf"/>
</dbReference>
<evidence type="ECO:0000256" key="1">
    <source>
        <dbReference type="SAM" id="SignalP"/>
    </source>
</evidence>
<dbReference type="AlphaFoldDB" id="A0A9J5ZNZ4"/>